<keyword evidence="1" id="KW-0732">Signal</keyword>
<dbReference type="NCBIfam" id="TIGR02246">
    <property type="entry name" value="SgcJ/EcaC family oxidoreductase"/>
    <property type="match status" value="1"/>
</dbReference>
<dbReference type="AlphaFoldDB" id="A0A6B8KIH7"/>
<dbReference type="Proteomes" id="UP000309061">
    <property type="component" value="Chromosome"/>
</dbReference>
<feature type="domain" description="DUF4440" evidence="2">
    <location>
        <begin position="32"/>
        <end position="144"/>
    </location>
</feature>
<dbReference type="RefSeq" id="WP_136497461.1">
    <property type="nucleotide sequence ID" value="NZ_CP046052.1"/>
</dbReference>
<dbReference type="KEGG" id="mhey:H2LOC_017225"/>
<dbReference type="Gene3D" id="3.10.450.50">
    <property type="match status" value="1"/>
</dbReference>
<gene>
    <name evidence="3" type="ORF">H2LOC_017225</name>
</gene>
<accession>A0A6B8KIH7</accession>
<feature type="signal peptide" evidence="1">
    <location>
        <begin position="1"/>
        <end position="22"/>
    </location>
</feature>
<reference evidence="3 4" key="1">
    <citation type="submission" date="2019-11" db="EMBL/GenBank/DDBJ databases">
        <title>The genome sequence of Methylocystis heyeri.</title>
        <authorList>
            <person name="Oshkin I.Y."/>
            <person name="Miroshnikov K."/>
            <person name="Dedysh S.N."/>
        </authorList>
    </citation>
    <scope>NUCLEOTIDE SEQUENCE [LARGE SCALE GENOMIC DNA]</scope>
    <source>
        <strain evidence="3 4">H2</strain>
    </source>
</reference>
<evidence type="ECO:0000256" key="1">
    <source>
        <dbReference type="SAM" id="SignalP"/>
    </source>
</evidence>
<evidence type="ECO:0000313" key="3">
    <source>
        <dbReference type="EMBL" id="QGM47289.1"/>
    </source>
</evidence>
<dbReference type="Pfam" id="PF14534">
    <property type="entry name" value="DUF4440"/>
    <property type="match status" value="1"/>
</dbReference>
<dbReference type="InterPro" id="IPR032710">
    <property type="entry name" value="NTF2-like_dom_sf"/>
</dbReference>
<keyword evidence="4" id="KW-1185">Reference proteome</keyword>
<organism evidence="3 4">
    <name type="scientific">Methylocystis heyeri</name>
    <dbReference type="NCBI Taxonomy" id="391905"/>
    <lineage>
        <taxon>Bacteria</taxon>
        <taxon>Pseudomonadati</taxon>
        <taxon>Pseudomonadota</taxon>
        <taxon>Alphaproteobacteria</taxon>
        <taxon>Hyphomicrobiales</taxon>
        <taxon>Methylocystaceae</taxon>
        <taxon>Methylocystis</taxon>
    </lineage>
</organism>
<dbReference type="InterPro" id="IPR011944">
    <property type="entry name" value="Steroid_delta5-4_isomerase"/>
</dbReference>
<evidence type="ECO:0000313" key="4">
    <source>
        <dbReference type="Proteomes" id="UP000309061"/>
    </source>
</evidence>
<proteinExistence type="predicted"/>
<dbReference type="InterPro" id="IPR027843">
    <property type="entry name" value="DUF4440"/>
</dbReference>
<protein>
    <submittedName>
        <fullName evidence="3">SgcJ/EcaC family oxidoreductase</fullName>
    </submittedName>
</protein>
<sequence>MRPLFSFSLMFCLAIFAPSVQAQDSAASQREIREALEGWREAFNARDAAHVCDIFAPDVIATFQGQPERNHDALCALLRRSLQNPRRTLSYGLEIKEILVAGDLAAVRLIWTLKAASKGGRAVRENKEPGLDIFRREPDGRWRIIRFLAFSERG</sequence>
<dbReference type="SUPFAM" id="SSF54427">
    <property type="entry name" value="NTF2-like"/>
    <property type="match status" value="1"/>
</dbReference>
<dbReference type="OrthoDB" id="7375616at2"/>
<feature type="chain" id="PRO_5025582469" evidence="1">
    <location>
        <begin position="23"/>
        <end position="154"/>
    </location>
</feature>
<name>A0A6B8KIH7_9HYPH</name>
<dbReference type="EMBL" id="CP046052">
    <property type="protein sequence ID" value="QGM47289.1"/>
    <property type="molecule type" value="Genomic_DNA"/>
</dbReference>
<evidence type="ECO:0000259" key="2">
    <source>
        <dbReference type="Pfam" id="PF14534"/>
    </source>
</evidence>